<evidence type="ECO:0000313" key="2">
    <source>
        <dbReference type="EMBL" id="GGZ72134.1"/>
    </source>
</evidence>
<keyword evidence="1" id="KW-0812">Transmembrane</keyword>
<feature type="transmembrane region" description="Helical" evidence="1">
    <location>
        <begin position="60"/>
        <end position="79"/>
    </location>
</feature>
<evidence type="ECO:0000256" key="1">
    <source>
        <dbReference type="SAM" id="Phobius"/>
    </source>
</evidence>
<feature type="transmembrane region" description="Helical" evidence="1">
    <location>
        <begin position="21"/>
        <end position="48"/>
    </location>
</feature>
<gene>
    <name evidence="2" type="ORF">GCM10008101_27990</name>
</gene>
<keyword evidence="3" id="KW-1185">Reference proteome</keyword>
<evidence type="ECO:0008006" key="4">
    <source>
        <dbReference type="Google" id="ProtNLM"/>
    </source>
</evidence>
<organism evidence="2 3">
    <name type="scientific">Cognatilysobacter xinjiangensis</name>
    <dbReference type="NCBI Taxonomy" id="546892"/>
    <lineage>
        <taxon>Bacteria</taxon>
        <taxon>Pseudomonadati</taxon>
        <taxon>Pseudomonadota</taxon>
        <taxon>Gammaproteobacteria</taxon>
        <taxon>Lysobacterales</taxon>
        <taxon>Lysobacteraceae</taxon>
        <taxon>Cognatilysobacter</taxon>
    </lineage>
</organism>
<keyword evidence="1" id="KW-0472">Membrane</keyword>
<keyword evidence="1" id="KW-1133">Transmembrane helix</keyword>
<dbReference type="RefSeq" id="WP_189451096.1">
    <property type="nucleotide sequence ID" value="NZ_BMXY01000005.1"/>
</dbReference>
<evidence type="ECO:0000313" key="3">
    <source>
        <dbReference type="Proteomes" id="UP000643403"/>
    </source>
</evidence>
<sequence length="84" mass="8966">MKEPNVPPEQSLRRRLAPRQGAALDLLLFLNLLGFGTMLLLIAAIVLRASRPIDPALQEAIVAGCAVGGLLLLAGVRLGRLCLR</sequence>
<dbReference type="EMBL" id="BMXY01000005">
    <property type="protein sequence ID" value="GGZ72134.1"/>
    <property type="molecule type" value="Genomic_DNA"/>
</dbReference>
<accession>A0ABQ3C7V2</accession>
<reference evidence="3" key="1">
    <citation type="journal article" date="2019" name="Int. J. Syst. Evol. Microbiol.">
        <title>The Global Catalogue of Microorganisms (GCM) 10K type strain sequencing project: providing services to taxonomists for standard genome sequencing and annotation.</title>
        <authorList>
            <consortium name="The Broad Institute Genomics Platform"/>
            <consortium name="The Broad Institute Genome Sequencing Center for Infectious Disease"/>
            <person name="Wu L."/>
            <person name="Ma J."/>
        </authorList>
    </citation>
    <scope>NUCLEOTIDE SEQUENCE [LARGE SCALE GENOMIC DNA]</scope>
    <source>
        <strain evidence="3">KCTC 22558</strain>
    </source>
</reference>
<proteinExistence type="predicted"/>
<comment type="caution">
    <text evidence="2">The sequence shown here is derived from an EMBL/GenBank/DDBJ whole genome shotgun (WGS) entry which is preliminary data.</text>
</comment>
<name>A0ABQ3C7V2_9GAMM</name>
<dbReference type="Proteomes" id="UP000643403">
    <property type="component" value="Unassembled WGS sequence"/>
</dbReference>
<protein>
    <recommendedName>
        <fullName evidence="4">GGDEF domain-containing protein</fullName>
    </recommendedName>
</protein>